<sequence length="465" mass="48877">MVISAFSSLTQLSEALAAGQTTSVEIVTSYLERIRRYDSTFGAFAEVYDTAALTAAEAADRLRAAGMVRGPLHGLPIAVKDLVEWTGHGCEFGSVSLKGRVSQETATILERLLAAGMIPIGRTEMVEFAFGGWGTNPLRGTPRNPYDLDEHRCPGGSSSGSGVAVAAGLSPAAIGSDTGGSVRIPATLTGIVGLKATYGRLSLAGCLSLSRTLDSIGPMTRTVADAAMLYHAMHGPDPRDPTTLIAPPSGADFNDIVVAGRRVAVMSPRSYPIGLTREVETAFEQSKQVLLSLGVNLVEIDLPFDFAELTDLNGRLIATEAYHVHRASIHDETALIGEFVRGRVLNGQATSATDYLTALDTHRAYVARYQEFMKPYDALLAPAAPFAAPSISEVDESAAPLAQFTRPANYLGACALALPVGTDSAGLPLGTQLMGRAYGEEMILAIGQAMEGAIGPALVPDLSRL</sequence>
<organism evidence="2 3">
    <name type="scientific">Roseovarius pelagicus</name>
    <dbReference type="NCBI Taxonomy" id="2980108"/>
    <lineage>
        <taxon>Bacteria</taxon>
        <taxon>Pseudomonadati</taxon>
        <taxon>Pseudomonadota</taxon>
        <taxon>Alphaproteobacteria</taxon>
        <taxon>Rhodobacterales</taxon>
        <taxon>Roseobacteraceae</taxon>
        <taxon>Roseovarius</taxon>
    </lineage>
</organism>
<dbReference type="InterPro" id="IPR020556">
    <property type="entry name" value="Amidase_CS"/>
</dbReference>
<evidence type="ECO:0000313" key="3">
    <source>
        <dbReference type="Proteomes" id="UP001064087"/>
    </source>
</evidence>
<dbReference type="PROSITE" id="PS00571">
    <property type="entry name" value="AMIDASES"/>
    <property type="match status" value="1"/>
</dbReference>
<dbReference type="EMBL" id="CP106738">
    <property type="protein sequence ID" value="UXX82563.1"/>
    <property type="molecule type" value="Genomic_DNA"/>
</dbReference>
<feature type="domain" description="Amidase" evidence="1">
    <location>
        <begin position="25"/>
        <end position="444"/>
    </location>
</feature>
<evidence type="ECO:0000313" key="2">
    <source>
        <dbReference type="EMBL" id="UXX82563.1"/>
    </source>
</evidence>
<gene>
    <name evidence="2" type="ORF">N7U68_15895</name>
</gene>
<dbReference type="SUPFAM" id="SSF75304">
    <property type="entry name" value="Amidase signature (AS) enzymes"/>
    <property type="match status" value="1"/>
</dbReference>
<dbReference type="PANTHER" id="PTHR11895:SF176">
    <property type="entry name" value="AMIDASE AMID-RELATED"/>
    <property type="match status" value="1"/>
</dbReference>
<dbReference type="RefSeq" id="WP_263047444.1">
    <property type="nucleotide sequence ID" value="NZ_CP106738.1"/>
</dbReference>
<dbReference type="InterPro" id="IPR000120">
    <property type="entry name" value="Amidase"/>
</dbReference>
<dbReference type="InterPro" id="IPR023631">
    <property type="entry name" value="Amidase_dom"/>
</dbReference>
<protein>
    <submittedName>
        <fullName evidence="2">Amidase</fullName>
    </submittedName>
</protein>
<dbReference type="Proteomes" id="UP001064087">
    <property type="component" value="Chromosome"/>
</dbReference>
<evidence type="ECO:0000259" key="1">
    <source>
        <dbReference type="Pfam" id="PF01425"/>
    </source>
</evidence>
<name>A0ABY6DBK3_9RHOB</name>
<dbReference type="PANTHER" id="PTHR11895">
    <property type="entry name" value="TRANSAMIDASE"/>
    <property type="match status" value="1"/>
</dbReference>
<keyword evidence="3" id="KW-1185">Reference proteome</keyword>
<reference evidence="2" key="1">
    <citation type="submission" date="2022-10" db="EMBL/GenBank/DDBJ databases">
        <title>Roseovarius pelagicus sp. nov., isolated from Arctic seawater.</title>
        <authorList>
            <person name="Hong Y.W."/>
            <person name="Hwang C.Y."/>
        </authorList>
    </citation>
    <scope>NUCLEOTIDE SEQUENCE</scope>
    <source>
        <strain evidence="2">HL-MP18</strain>
    </source>
</reference>
<dbReference type="InterPro" id="IPR036928">
    <property type="entry name" value="AS_sf"/>
</dbReference>
<accession>A0ABY6DBK3</accession>
<dbReference type="Pfam" id="PF01425">
    <property type="entry name" value="Amidase"/>
    <property type="match status" value="1"/>
</dbReference>
<dbReference type="Gene3D" id="3.90.1300.10">
    <property type="entry name" value="Amidase signature (AS) domain"/>
    <property type="match status" value="1"/>
</dbReference>
<proteinExistence type="predicted"/>